<evidence type="ECO:0000256" key="1">
    <source>
        <dbReference type="SAM" id="Phobius"/>
    </source>
</evidence>
<gene>
    <name evidence="2" type="ORF">GLW00_07405</name>
</gene>
<keyword evidence="1" id="KW-1133">Transmembrane helix</keyword>
<evidence type="ECO:0000313" key="2">
    <source>
        <dbReference type="EMBL" id="MYL70670.1"/>
    </source>
</evidence>
<dbReference type="GeneID" id="78006811"/>
<reference evidence="2 3" key="1">
    <citation type="submission" date="2019-11" db="EMBL/GenBank/DDBJ databases">
        <title>Genome sequences of 17 halophilic strains isolated from different environments.</title>
        <authorList>
            <person name="Furrow R.E."/>
        </authorList>
    </citation>
    <scope>NUCLEOTIDE SEQUENCE [LARGE SCALE GENOMIC DNA]</scope>
    <source>
        <strain evidence="2 3">SL-4</strain>
    </source>
</reference>
<accession>A0A845F9S2</accession>
<dbReference type="AlphaFoldDB" id="A0A845F9S2"/>
<feature type="transmembrane region" description="Helical" evidence="1">
    <location>
        <begin position="6"/>
        <end position="23"/>
    </location>
</feature>
<sequence>MEAVWVIIGMVFILYLFFQVSYMEKMLKKQRTDVQEIKSLLMVLIKEQQREKNEARK</sequence>
<keyword evidence="1" id="KW-0472">Membrane</keyword>
<proteinExistence type="predicted"/>
<dbReference type="RefSeq" id="WP_160912694.1">
    <property type="nucleotide sequence ID" value="NZ_WMFA01000002.1"/>
</dbReference>
<evidence type="ECO:0000313" key="3">
    <source>
        <dbReference type="Proteomes" id="UP000450457"/>
    </source>
</evidence>
<dbReference type="Proteomes" id="UP000450457">
    <property type="component" value="Unassembled WGS sequence"/>
</dbReference>
<dbReference type="EMBL" id="WMFA01000002">
    <property type="protein sequence ID" value="MYL70670.1"/>
    <property type="molecule type" value="Genomic_DNA"/>
</dbReference>
<protein>
    <submittedName>
        <fullName evidence="2">Uncharacterized protein</fullName>
    </submittedName>
</protein>
<name>A0A845F9S2_9BACI</name>
<keyword evidence="1" id="KW-0812">Transmembrane</keyword>
<comment type="caution">
    <text evidence="2">The sequence shown here is derived from an EMBL/GenBank/DDBJ whole genome shotgun (WGS) entry which is preliminary data.</text>
</comment>
<organism evidence="2 3">
    <name type="scientific">Halobacillus litoralis</name>
    <dbReference type="NCBI Taxonomy" id="45668"/>
    <lineage>
        <taxon>Bacteria</taxon>
        <taxon>Bacillati</taxon>
        <taxon>Bacillota</taxon>
        <taxon>Bacilli</taxon>
        <taxon>Bacillales</taxon>
        <taxon>Bacillaceae</taxon>
        <taxon>Halobacillus</taxon>
    </lineage>
</organism>